<dbReference type="RefSeq" id="XP_011036434.1">
    <property type="nucleotide sequence ID" value="XM_011038132.1"/>
</dbReference>
<protein>
    <submittedName>
        <fullName evidence="3">Uncharacterized protein LOC105133956 isoform X1</fullName>
    </submittedName>
</protein>
<keyword evidence="2" id="KW-1185">Reference proteome</keyword>
<name>A0AAJ6XZ51_POPEU</name>
<sequence length="122" mass="13932">MKKKGEGDKDSERFAGKKETELRNEEVKSKERKENGYQLEGDGGLSKNRPRRTDKKGLLRVLDPLLSSAHLCCLPGLCSLLGQWRFWSIFFLPCLKRCKIISFSYLGITIIFGHESYFVTGT</sequence>
<dbReference type="AlphaFoldDB" id="A0AAJ6XZ51"/>
<dbReference type="KEGG" id="peu:105133956"/>
<gene>
    <name evidence="3" type="primary">LOC105133956</name>
</gene>
<organism evidence="2 3">
    <name type="scientific">Populus euphratica</name>
    <name type="common">Euphrates poplar</name>
    <dbReference type="NCBI Taxonomy" id="75702"/>
    <lineage>
        <taxon>Eukaryota</taxon>
        <taxon>Viridiplantae</taxon>
        <taxon>Streptophyta</taxon>
        <taxon>Embryophyta</taxon>
        <taxon>Tracheophyta</taxon>
        <taxon>Spermatophyta</taxon>
        <taxon>Magnoliopsida</taxon>
        <taxon>eudicotyledons</taxon>
        <taxon>Gunneridae</taxon>
        <taxon>Pentapetalae</taxon>
        <taxon>rosids</taxon>
        <taxon>fabids</taxon>
        <taxon>Malpighiales</taxon>
        <taxon>Salicaceae</taxon>
        <taxon>Saliceae</taxon>
        <taxon>Populus</taxon>
    </lineage>
</organism>
<feature type="region of interest" description="Disordered" evidence="1">
    <location>
        <begin position="1"/>
        <end position="52"/>
    </location>
</feature>
<dbReference type="Proteomes" id="UP000694918">
    <property type="component" value="Unplaced"/>
</dbReference>
<evidence type="ECO:0000313" key="2">
    <source>
        <dbReference type="Proteomes" id="UP000694918"/>
    </source>
</evidence>
<evidence type="ECO:0000256" key="1">
    <source>
        <dbReference type="SAM" id="MobiDB-lite"/>
    </source>
</evidence>
<dbReference type="GeneID" id="105133956"/>
<evidence type="ECO:0000313" key="3">
    <source>
        <dbReference type="RefSeq" id="XP_011036434.1"/>
    </source>
</evidence>
<accession>A0AAJ6XZ51</accession>
<reference evidence="3" key="1">
    <citation type="submission" date="2025-08" db="UniProtKB">
        <authorList>
            <consortium name="RefSeq"/>
        </authorList>
    </citation>
    <scope>IDENTIFICATION</scope>
</reference>
<feature type="compositionally biased region" description="Basic and acidic residues" evidence="1">
    <location>
        <begin position="1"/>
        <end position="35"/>
    </location>
</feature>
<proteinExistence type="predicted"/>